<dbReference type="Pfam" id="PF00013">
    <property type="entry name" value="KH_1"/>
    <property type="match status" value="2"/>
</dbReference>
<dbReference type="InterPro" id="IPR004087">
    <property type="entry name" value="KH_dom"/>
</dbReference>
<dbReference type="InterPro" id="IPR004088">
    <property type="entry name" value="KH_dom_type_1"/>
</dbReference>
<protein>
    <recommendedName>
        <fullName evidence="3">K Homology domain-containing protein</fullName>
    </recommendedName>
</protein>
<dbReference type="CDD" id="cd00105">
    <property type="entry name" value="KH-I"/>
    <property type="match status" value="1"/>
</dbReference>
<keyword evidence="2" id="KW-0694">RNA-binding</keyword>
<dbReference type="AlphaFoldDB" id="A0A9P1GFC4"/>
<feature type="domain" description="K Homology" evidence="3">
    <location>
        <begin position="8"/>
        <end position="79"/>
    </location>
</feature>
<reference evidence="5 6" key="2">
    <citation type="submission" date="2024-05" db="EMBL/GenBank/DDBJ databases">
        <authorList>
            <person name="Chen Y."/>
            <person name="Shah S."/>
            <person name="Dougan E. K."/>
            <person name="Thang M."/>
            <person name="Chan C."/>
        </authorList>
    </citation>
    <scope>NUCLEOTIDE SEQUENCE [LARGE SCALE GENOMIC DNA]</scope>
</reference>
<dbReference type="PROSITE" id="PS50084">
    <property type="entry name" value="KH_TYPE_1"/>
    <property type="match status" value="2"/>
</dbReference>
<dbReference type="InterPro" id="IPR036612">
    <property type="entry name" value="KH_dom_type_1_sf"/>
</dbReference>
<dbReference type="PANTHER" id="PTHR10288">
    <property type="entry name" value="KH DOMAIN CONTAINING RNA BINDING PROTEIN"/>
    <property type="match status" value="1"/>
</dbReference>
<dbReference type="Gene3D" id="3.30.1370.10">
    <property type="entry name" value="K Homology domain, type 1"/>
    <property type="match status" value="2"/>
</dbReference>
<name>A0A9P1GFC4_9DINO</name>
<keyword evidence="1" id="KW-0677">Repeat</keyword>
<dbReference type="GO" id="GO:0003723">
    <property type="term" value="F:RNA binding"/>
    <property type="evidence" value="ECO:0007669"/>
    <property type="project" value="UniProtKB-UniRule"/>
</dbReference>
<evidence type="ECO:0000259" key="3">
    <source>
        <dbReference type="SMART" id="SM00322"/>
    </source>
</evidence>
<keyword evidence="6" id="KW-1185">Reference proteome</keyword>
<dbReference type="EMBL" id="CAMXCT030005264">
    <property type="protein sequence ID" value="CAL4799188.1"/>
    <property type="molecule type" value="Genomic_DNA"/>
</dbReference>
<dbReference type="OrthoDB" id="441329at2759"/>
<evidence type="ECO:0000313" key="5">
    <source>
        <dbReference type="EMBL" id="CAL4799188.1"/>
    </source>
</evidence>
<evidence type="ECO:0000256" key="1">
    <source>
        <dbReference type="ARBA" id="ARBA00022737"/>
    </source>
</evidence>
<comment type="caution">
    <text evidence="4">The sequence shown here is derived from an EMBL/GenBank/DDBJ whole genome shotgun (WGS) entry which is preliminary data.</text>
</comment>
<dbReference type="SUPFAM" id="SSF54791">
    <property type="entry name" value="Eukaryotic type KH-domain (KH-domain type I)"/>
    <property type="match status" value="2"/>
</dbReference>
<evidence type="ECO:0000313" key="4">
    <source>
        <dbReference type="EMBL" id="CAI4011876.1"/>
    </source>
</evidence>
<proteinExistence type="predicted"/>
<dbReference type="SMART" id="SM00322">
    <property type="entry name" value="KH"/>
    <property type="match status" value="2"/>
</dbReference>
<dbReference type="EMBL" id="CAMXCT010005264">
    <property type="protein sequence ID" value="CAI4011876.1"/>
    <property type="molecule type" value="Genomic_DNA"/>
</dbReference>
<reference evidence="4" key="1">
    <citation type="submission" date="2022-10" db="EMBL/GenBank/DDBJ databases">
        <authorList>
            <person name="Chen Y."/>
            <person name="Dougan E. K."/>
            <person name="Chan C."/>
            <person name="Rhodes N."/>
            <person name="Thang M."/>
        </authorList>
    </citation>
    <scope>NUCLEOTIDE SEQUENCE</scope>
</reference>
<evidence type="ECO:0000256" key="2">
    <source>
        <dbReference type="PROSITE-ProRule" id="PRU00117"/>
    </source>
</evidence>
<organism evidence="4">
    <name type="scientific">Cladocopium goreaui</name>
    <dbReference type="NCBI Taxonomy" id="2562237"/>
    <lineage>
        <taxon>Eukaryota</taxon>
        <taxon>Sar</taxon>
        <taxon>Alveolata</taxon>
        <taxon>Dinophyceae</taxon>
        <taxon>Suessiales</taxon>
        <taxon>Symbiodiniaceae</taxon>
        <taxon>Cladocopium</taxon>
    </lineage>
</organism>
<dbReference type="Proteomes" id="UP001152797">
    <property type="component" value="Unassembled WGS sequence"/>
</dbReference>
<accession>A0A9P1GFC4</accession>
<dbReference type="EMBL" id="CAMXCT020005264">
    <property type="protein sequence ID" value="CAL1165251.1"/>
    <property type="molecule type" value="Genomic_DNA"/>
</dbReference>
<gene>
    <name evidence="4" type="ORF">C1SCF055_LOCUS36996</name>
</gene>
<evidence type="ECO:0000313" key="6">
    <source>
        <dbReference type="Proteomes" id="UP001152797"/>
    </source>
</evidence>
<feature type="domain" description="K Homology" evidence="3">
    <location>
        <begin position="86"/>
        <end position="157"/>
    </location>
</feature>
<sequence>MAGAAEVSSFTLGVLVPGAEAGRLIGKQGSGLKQIRDMSQCKVQLGQTPDSQGNRRCDISGPTVEHMASAIHAIGTRLFDKAAQQERVQLSVAFPNGYVGRVIGKGGSTLKIISDQTGVEMKVLKDTVSDQGDRVGHLTGIPNQLGAAIRIALNAVRLHIGRSRLGQGDRVKRFRDQMMVVEFLVSSCRLQFSGLLFAESFFFVSRRMLPCMNSGRVELCPVLVGD</sequence>